<evidence type="ECO:0000313" key="2">
    <source>
        <dbReference type="EMBL" id="GAA0953906.1"/>
    </source>
</evidence>
<evidence type="ECO:0000313" key="3">
    <source>
        <dbReference type="Proteomes" id="UP001500665"/>
    </source>
</evidence>
<evidence type="ECO:0000256" key="1">
    <source>
        <dbReference type="SAM" id="MobiDB-lite"/>
    </source>
</evidence>
<accession>A0ABN1R9Q6</accession>
<keyword evidence="3" id="KW-1185">Reference proteome</keyword>
<organism evidence="2 3">
    <name type="scientific">Actinocorallia libanotica</name>
    <dbReference type="NCBI Taxonomy" id="46162"/>
    <lineage>
        <taxon>Bacteria</taxon>
        <taxon>Bacillati</taxon>
        <taxon>Actinomycetota</taxon>
        <taxon>Actinomycetes</taxon>
        <taxon>Streptosporangiales</taxon>
        <taxon>Thermomonosporaceae</taxon>
        <taxon>Actinocorallia</taxon>
    </lineage>
</organism>
<feature type="region of interest" description="Disordered" evidence="1">
    <location>
        <begin position="57"/>
        <end position="92"/>
    </location>
</feature>
<protein>
    <submittedName>
        <fullName evidence="2">Uncharacterized protein</fullName>
    </submittedName>
</protein>
<dbReference type="EMBL" id="BAAAHH010000014">
    <property type="protein sequence ID" value="GAA0953906.1"/>
    <property type="molecule type" value="Genomic_DNA"/>
</dbReference>
<feature type="compositionally biased region" description="Basic and acidic residues" evidence="1">
    <location>
        <begin position="74"/>
        <end position="90"/>
    </location>
</feature>
<name>A0ABN1R9Q6_9ACTN</name>
<proteinExistence type="predicted"/>
<sequence>MPRLRDRGISFFLTPTGLADGFGQEGSSYGRLRWAAGRFTPPRAWLTPFGGGVGCARIGSPAPREDADSALPSRAEERYEAPAFDRKDADGLVTPTRDSLSYASLRGAGVCHDTGSRISWSAEIT</sequence>
<gene>
    <name evidence="2" type="ORF">GCM10009550_36470</name>
</gene>
<comment type="caution">
    <text evidence="2">The sequence shown here is derived from an EMBL/GenBank/DDBJ whole genome shotgun (WGS) entry which is preliminary data.</text>
</comment>
<reference evidence="2 3" key="1">
    <citation type="journal article" date="2019" name="Int. J. Syst. Evol. Microbiol.">
        <title>The Global Catalogue of Microorganisms (GCM) 10K type strain sequencing project: providing services to taxonomists for standard genome sequencing and annotation.</title>
        <authorList>
            <consortium name="The Broad Institute Genomics Platform"/>
            <consortium name="The Broad Institute Genome Sequencing Center for Infectious Disease"/>
            <person name="Wu L."/>
            <person name="Ma J."/>
        </authorList>
    </citation>
    <scope>NUCLEOTIDE SEQUENCE [LARGE SCALE GENOMIC DNA]</scope>
    <source>
        <strain evidence="2 3">JCM 10696</strain>
    </source>
</reference>
<dbReference type="Proteomes" id="UP001500665">
    <property type="component" value="Unassembled WGS sequence"/>
</dbReference>